<feature type="transmembrane region" description="Helical" evidence="3">
    <location>
        <begin position="45"/>
        <end position="67"/>
    </location>
</feature>
<feature type="region of interest" description="Disordered" evidence="2">
    <location>
        <begin position="1174"/>
        <end position="1195"/>
    </location>
</feature>
<gene>
    <name evidence="4" type="ORF">VM1G_05596</name>
</gene>
<evidence type="ECO:0000313" key="5">
    <source>
        <dbReference type="Proteomes" id="UP000078559"/>
    </source>
</evidence>
<reference evidence="4" key="1">
    <citation type="submission" date="2014-12" db="EMBL/GenBank/DDBJ databases">
        <title>Genome Sequence of Valsa Canker Pathogens Uncovers a Specific Adaption of Colonization on Woody Bark.</title>
        <authorList>
            <person name="Yin Z."/>
            <person name="Liu H."/>
            <person name="Gao X."/>
            <person name="Li Z."/>
            <person name="Song N."/>
            <person name="Ke X."/>
            <person name="Dai Q."/>
            <person name="Wu Y."/>
            <person name="Sun Y."/>
            <person name="Xu J.-R."/>
            <person name="Kang Z.K."/>
            <person name="Wang L."/>
            <person name="Huang L."/>
        </authorList>
    </citation>
    <scope>NUCLEOTIDE SEQUENCE [LARGE SCALE GENOMIC DNA]</scope>
    <source>
        <strain evidence="4">03-8</strain>
    </source>
</reference>
<feature type="transmembrane region" description="Helical" evidence="3">
    <location>
        <begin position="146"/>
        <end position="169"/>
    </location>
</feature>
<feature type="compositionally biased region" description="Pro residues" evidence="2">
    <location>
        <begin position="499"/>
        <end position="509"/>
    </location>
</feature>
<feature type="compositionally biased region" description="Polar residues" evidence="2">
    <location>
        <begin position="757"/>
        <end position="774"/>
    </location>
</feature>
<feature type="region of interest" description="Disordered" evidence="2">
    <location>
        <begin position="551"/>
        <end position="575"/>
    </location>
</feature>
<feature type="region of interest" description="Disordered" evidence="2">
    <location>
        <begin position="690"/>
        <end position="713"/>
    </location>
</feature>
<evidence type="ECO:0000313" key="4">
    <source>
        <dbReference type="EMBL" id="KUI69356.1"/>
    </source>
</evidence>
<feature type="coiled-coil region" evidence="1">
    <location>
        <begin position="1141"/>
        <end position="1168"/>
    </location>
</feature>
<feature type="region of interest" description="Disordered" evidence="2">
    <location>
        <begin position="816"/>
        <end position="852"/>
    </location>
</feature>
<feature type="region of interest" description="Disordered" evidence="2">
    <location>
        <begin position="1846"/>
        <end position="1881"/>
    </location>
</feature>
<sequence>MAIPGTMSALIAAFQFGIVVNAASAALFLNVKGYGSSIFLDGKRLALIIFLLSAALWAQVDFITILIGSAGASSCQVGVIFTTVFDQLARYSIEQHLLWVINAGTEAGAGQYIPQGLLAGRLIMGGVFVGFSRHQLDTVCAPVSSILALAIAVVAVDAAAVAILATRAASVGIFKRMKEGGQHSARGKAVVAVLIGLTIWLATSVVMLLGIPTIAYIFRSTVPAGGLIVLISPSANPLTGQVIVTASTNVLLDTKPRDRERNIPEAPSPRPIETARFITTSDSSDYPPSRYEDLKAEQVISSTAFVQPREVPQPGQGLSNISKPMGGRGVGGVPIQGQLFPPMRSTSAPAKVTKEQPQEKPKNFFKTGSRQEKAITVGKLSISNPVLQQGGSNPLDKVATVDLRTAAQQERERRARAANPRSAIRSETTAVGWDQTEGFKRATSTIPEEEVIAWASDPALPRDTTLAVGSATGAQLSPSGEDLRRRSPRQAPSMLQGPVPDPNRIPSPPLKSAARGLPQNQYGIVQANIPQYSTSPPAPEILAPEPAKMTLQRRPTKGLPSNPKALSVRNTPSDFEPQREETVMFVNNIVYDDPNFVTGFMDDTKVQSPRTLNQAMPIKTAVPTTPPAATVSPETSGSPVSVVNRPRPVPRRSNTAGMDTYFPPIGVPRGHMRSKSVGSLAQRKYILQSGPGSPTTLPPLPLPPQTSDIVSRPKPNDTKSMTFDEKMTLLFPQIQSTDGRQRRSSVPTLPKTPISAMGNSPTLTANNGCDTHSWGSKRTRTSVCSLLEKEQAPQGQDSVSAPQQRMSAEMLQGMFNKTDGNTITDHRSKETKGSTMMKNGKRASSPVLPPRMSFRSATTMDDDTTDWDAGQAPVPVQQLGLAMDQARESGASKPDKPPSQRTISAMTNQSGEIGIMLDTSVAHVTGPKSTPITLEEMDSPATEATSTRSPSKWHRRIGEETPRFSSRARRGTPPVPLVLSDRPTLAKQAALVQAAEPSPLPSPEEAFQMIQAQLKKYEQPYRGSTESPGQGRLALLKDLEKEMGQQETKWASMQQDLDASRDSLSTFDISPATSSPRTYENDAAIAIVPEQSNYLSRNLSNRSNTSTAAARRESRRARMASLSSGRSSSRDMGYVMGGSRASLWQRRLEEAEMEFVEYTNEAARKRSTNFFSVSKADLGSPTPPASDDSETENENWRNVSTLLKAQTDKTDKKTAEKTATILWTPPQAPEIRRGPIWVRPEKPYEQHLPSQDPPLPGPSSRPARRKETAIPSVESTSLWQKPILNTTSSTSGLWKPPGELQEPSEPAKAGLTSSTQSANYYNPEIQRSRMTQGSRPLTQRPPRRSKRITTLPDIVEDPQPLPEKRGTLGIFQFPWGEKSDVASVQPRPAILMSSVPGTMSTQAPAMSTARANQQELQDYSSSFFDDFDEEEDESDYSNYAESESDDEGFDESTLWEIATLLQTDNVPSRFSMFPSQVNAMGFMVADHLTEEPEEYDERVARQNIIDSIEEPEGLQEMPSPMPPTKAPKSPKRTQSTLWLATRETEEGLTRDGTGLPQPEDWKVYDQMMETKRSRSNPKVSSQFAIVESDRLWMPTPSNIEGSKSPLWTPPVVTESPVPREASPMPSSHKVVSPTAVSDTPLWKPEKQPARGEHGLGLPHPQDWTSYDSVKLTIRTNTRPSELAVIESVDMWRRPSEQPGPKNWLQSQGGASTSCLWKFEQPSRRGDHGVGLPQPYDWESYNIIITNVRARPRLSEPAVIMSVDLWQPRSSETPRSKNWLQPPRAITISMRLWQAGEQSRKGDHNVGLPHPQDWEKYDSIKATIRAKPRQSEAAVIESIELWQPQSPEISASPSRMWAPTTRSAPATRAVPTARPTSRSLQQPSKMLWSAPLPKMEAVSEGLFTPQSGRSDFRTTSQAPAAVRMVRKPQPSRMKSLDRLTSTTLWIAEDNKDKTEMNWLSVATSVSQTRRRHHLPTHTSNMDWEAALQQALAASYPGPQSSMAASPEQ</sequence>
<proteinExistence type="predicted"/>
<feature type="region of interest" description="Disordered" evidence="2">
    <location>
        <begin position="1614"/>
        <end position="1640"/>
    </location>
</feature>
<evidence type="ECO:0000256" key="3">
    <source>
        <dbReference type="SAM" id="Phobius"/>
    </source>
</evidence>
<feature type="compositionally biased region" description="Polar residues" evidence="2">
    <location>
        <begin position="1903"/>
        <end position="1917"/>
    </location>
</feature>
<feature type="compositionally biased region" description="Basic and acidic residues" evidence="2">
    <location>
        <begin position="352"/>
        <end position="362"/>
    </location>
</feature>
<dbReference type="EMBL" id="CM003102">
    <property type="protein sequence ID" value="KUI69356.1"/>
    <property type="molecule type" value="Genomic_DNA"/>
</dbReference>
<feature type="compositionally biased region" description="Low complexity" evidence="2">
    <location>
        <begin position="1857"/>
        <end position="1877"/>
    </location>
</feature>
<feature type="region of interest" description="Disordered" evidence="2">
    <location>
        <begin position="930"/>
        <end position="979"/>
    </location>
</feature>
<feature type="region of interest" description="Disordered" evidence="2">
    <location>
        <begin position="736"/>
        <end position="775"/>
    </location>
</feature>
<keyword evidence="1" id="KW-0175">Coiled coil</keyword>
<feature type="transmembrane region" description="Helical" evidence="3">
    <location>
        <begin position="190"/>
        <end position="218"/>
    </location>
</feature>
<evidence type="ECO:0000256" key="1">
    <source>
        <dbReference type="SAM" id="Coils"/>
    </source>
</evidence>
<name>A0A194VYN7_CYTMA</name>
<feature type="region of interest" description="Disordered" evidence="2">
    <location>
        <begin position="622"/>
        <end position="670"/>
    </location>
</feature>
<dbReference type="OrthoDB" id="5370537at2759"/>
<dbReference type="Proteomes" id="UP000078559">
    <property type="component" value="Chromosome 5"/>
</dbReference>
<accession>A0A194VYN7</accession>
<keyword evidence="5" id="KW-1185">Reference proteome</keyword>
<feature type="region of interest" description="Disordered" evidence="2">
    <location>
        <begin position="471"/>
        <end position="513"/>
    </location>
</feature>
<feature type="region of interest" description="Disordered" evidence="2">
    <location>
        <begin position="1096"/>
        <end position="1133"/>
    </location>
</feature>
<keyword evidence="3" id="KW-0472">Membrane</keyword>
<feature type="region of interest" description="Disordered" evidence="2">
    <location>
        <begin position="1903"/>
        <end position="1935"/>
    </location>
</feature>
<feature type="region of interest" description="Disordered" evidence="2">
    <location>
        <begin position="1427"/>
        <end position="1449"/>
    </location>
</feature>
<feature type="region of interest" description="Disordered" evidence="2">
    <location>
        <begin position="1509"/>
        <end position="1534"/>
    </location>
</feature>
<feature type="region of interest" description="Disordered" evidence="2">
    <location>
        <begin position="338"/>
        <end position="363"/>
    </location>
</feature>
<organism evidence="4 5">
    <name type="scientific">Cytospora mali</name>
    <name type="common">Apple Valsa canker fungus</name>
    <name type="synonym">Valsa mali</name>
    <dbReference type="NCBI Taxonomy" id="578113"/>
    <lineage>
        <taxon>Eukaryota</taxon>
        <taxon>Fungi</taxon>
        <taxon>Dikarya</taxon>
        <taxon>Ascomycota</taxon>
        <taxon>Pezizomycotina</taxon>
        <taxon>Sordariomycetes</taxon>
        <taxon>Sordariomycetidae</taxon>
        <taxon>Diaporthales</taxon>
        <taxon>Cytosporaceae</taxon>
        <taxon>Cytospora</taxon>
    </lineage>
</organism>
<feature type="compositionally biased region" description="Polar residues" evidence="2">
    <location>
        <begin position="1328"/>
        <end position="1337"/>
    </location>
</feature>
<feature type="compositionally biased region" description="Low complexity" evidence="2">
    <location>
        <begin position="1096"/>
        <end position="1109"/>
    </location>
</feature>
<protein>
    <submittedName>
        <fullName evidence="4">Uncharacterized protein</fullName>
    </submittedName>
</protein>
<feature type="compositionally biased region" description="Polar residues" evidence="2">
    <location>
        <begin position="1311"/>
        <end position="1320"/>
    </location>
</feature>
<feature type="region of interest" description="Disordered" evidence="2">
    <location>
        <begin position="884"/>
        <end position="903"/>
    </location>
</feature>
<keyword evidence="3" id="KW-0812">Transmembrane</keyword>
<feature type="compositionally biased region" description="Polar residues" evidence="2">
    <location>
        <begin position="1273"/>
        <end position="1292"/>
    </location>
</feature>
<keyword evidence="3" id="KW-1133">Transmembrane helix</keyword>
<evidence type="ECO:0000256" key="2">
    <source>
        <dbReference type="SAM" id="MobiDB-lite"/>
    </source>
</evidence>
<feature type="region of interest" description="Disordered" evidence="2">
    <location>
        <begin position="1244"/>
        <end position="1365"/>
    </location>
</feature>
<feature type="compositionally biased region" description="Low complexity" evidence="2">
    <location>
        <begin position="622"/>
        <end position="654"/>
    </location>
</feature>